<proteinExistence type="predicted"/>
<dbReference type="STRING" id="945553.A0A0D2KL22"/>
<dbReference type="SUPFAM" id="SSF54616">
    <property type="entry name" value="DNA-binding domain of Mlu1-box binding protein MBP1"/>
    <property type="match status" value="1"/>
</dbReference>
<feature type="domain" description="HTH APSES-type" evidence="2">
    <location>
        <begin position="36"/>
        <end position="151"/>
    </location>
</feature>
<accession>A0A0D2KL22</accession>
<feature type="region of interest" description="Disordered" evidence="1">
    <location>
        <begin position="334"/>
        <end position="367"/>
    </location>
</feature>
<organism evidence="3 4">
    <name type="scientific">Hypholoma sublateritium (strain FD-334 SS-4)</name>
    <dbReference type="NCBI Taxonomy" id="945553"/>
    <lineage>
        <taxon>Eukaryota</taxon>
        <taxon>Fungi</taxon>
        <taxon>Dikarya</taxon>
        <taxon>Basidiomycota</taxon>
        <taxon>Agaricomycotina</taxon>
        <taxon>Agaricomycetes</taxon>
        <taxon>Agaricomycetidae</taxon>
        <taxon>Agaricales</taxon>
        <taxon>Agaricineae</taxon>
        <taxon>Strophariaceae</taxon>
        <taxon>Hypholoma</taxon>
    </lineage>
</organism>
<feature type="compositionally biased region" description="Low complexity" evidence="1">
    <location>
        <begin position="218"/>
        <end position="240"/>
    </location>
</feature>
<dbReference type="GO" id="GO:0044820">
    <property type="term" value="P:mitotic telomere tethering at nuclear periphery"/>
    <property type="evidence" value="ECO:0007669"/>
    <property type="project" value="TreeGrafter"/>
</dbReference>
<dbReference type="AlphaFoldDB" id="A0A0D2KL22"/>
<keyword evidence="4" id="KW-1185">Reference proteome</keyword>
<dbReference type="GO" id="GO:1990862">
    <property type="term" value="C:nuclear membrane complex Bqt3-Bqt4"/>
    <property type="evidence" value="ECO:0007669"/>
    <property type="project" value="InterPro"/>
</dbReference>
<evidence type="ECO:0000313" key="3">
    <source>
        <dbReference type="EMBL" id="KJA15312.1"/>
    </source>
</evidence>
<name>A0A0D2KL22_HYPSF</name>
<dbReference type="OrthoDB" id="5346159at2759"/>
<feature type="compositionally biased region" description="Basic and acidic residues" evidence="1">
    <location>
        <begin position="345"/>
        <end position="367"/>
    </location>
</feature>
<dbReference type="InterPro" id="IPR037548">
    <property type="entry name" value="Bqt4"/>
</dbReference>
<dbReference type="InterPro" id="IPR036887">
    <property type="entry name" value="HTH_APSES_sf"/>
</dbReference>
<dbReference type="PROSITE" id="PS51299">
    <property type="entry name" value="HTH_APSES"/>
    <property type="match status" value="1"/>
</dbReference>
<evidence type="ECO:0000256" key="1">
    <source>
        <dbReference type="SAM" id="MobiDB-lite"/>
    </source>
</evidence>
<reference evidence="4" key="1">
    <citation type="submission" date="2014-04" db="EMBL/GenBank/DDBJ databases">
        <title>Evolutionary Origins and Diversification of the Mycorrhizal Mutualists.</title>
        <authorList>
            <consortium name="DOE Joint Genome Institute"/>
            <consortium name="Mycorrhizal Genomics Consortium"/>
            <person name="Kohler A."/>
            <person name="Kuo A."/>
            <person name="Nagy L.G."/>
            <person name="Floudas D."/>
            <person name="Copeland A."/>
            <person name="Barry K.W."/>
            <person name="Cichocki N."/>
            <person name="Veneault-Fourrey C."/>
            <person name="LaButti K."/>
            <person name="Lindquist E.A."/>
            <person name="Lipzen A."/>
            <person name="Lundell T."/>
            <person name="Morin E."/>
            <person name="Murat C."/>
            <person name="Riley R."/>
            <person name="Ohm R."/>
            <person name="Sun H."/>
            <person name="Tunlid A."/>
            <person name="Henrissat B."/>
            <person name="Grigoriev I.V."/>
            <person name="Hibbett D.S."/>
            <person name="Martin F."/>
        </authorList>
    </citation>
    <scope>NUCLEOTIDE SEQUENCE [LARGE SCALE GENOMIC DNA]</scope>
    <source>
        <strain evidence="4">FD-334 SS-4</strain>
    </source>
</reference>
<dbReference type="PANTHER" id="PTHR38044:SF1">
    <property type="entry name" value="BOUQUET FORMATION PROTEIN 4"/>
    <property type="match status" value="1"/>
</dbReference>
<protein>
    <recommendedName>
        <fullName evidence="2">HTH APSES-type domain-containing protein</fullName>
    </recommendedName>
</protein>
<sequence length="405" mass="43129">MVARPPLPIKSLNPNIKEHLNGSTLPAVKYQILNCQGKDILVGRLKIETPTETGHAFILRRFDTGAISLTTMFRAAFPNATDGEERAEIQWVRDTYDLTGNNGSTKDAHITRLAGTWVSPQVALELGKAYSLAEIIDVVVQATPDPTGNYRRSGKAASAAAPTTAAAPVAPAPTVQAVAAPTPPASIVVSKPPSGVRSLPTPSPTANAPPSKRRKESSPAPTSQSSKPPSSRASPALPKAVPARRSTRTKSPAPRSAATTTVLRTPKVTRSARKEVVAGTSATPGGSELTAVEEESQFVEDGVAGAELHAEDVREQQKLIEDLKSKRAAAKLAAEQAEMEVEGESSNKKREREEEEPKLQFDFKEPEAIERPIATNRRVGRFHLEPQTKSFAWGIAAFAVGLGAV</sequence>
<dbReference type="OMA" id="FKAAFPW"/>
<dbReference type="Proteomes" id="UP000054270">
    <property type="component" value="Unassembled WGS sequence"/>
</dbReference>
<dbReference type="GO" id="GO:0070197">
    <property type="term" value="P:meiotic attachment of telomere to nuclear envelope"/>
    <property type="evidence" value="ECO:0007669"/>
    <property type="project" value="InterPro"/>
</dbReference>
<feature type="region of interest" description="Disordered" evidence="1">
    <location>
        <begin position="189"/>
        <end position="291"/>
    </location>
</feature>
<dbReference type="GO" id="GO:0003677">
    <property type="term" value="F:DNA binding"/>
    <property type="evidence" value="ECO:0007669"/>
    <property type="project" value="InterPro"/>
</dbReference>
<gene>
    <name evidence="3" type="ORF">HYPSUDRAFT_207965</name>
</gene>
<dbReference type="EMBL" id="KN817648">
    <property type="protein sequence ID" value="KJA15312.1"/>
    <property type="molecule type" value="Genomic_DNA"/>
</dbReference>
<dbReference type="PANTHER" id="PTHR38044">
    <property type="entry name" value="BOUQUET FORMATION PROTEIN 4"/>
    <property type="match status" value="1"/>
</dbReference>
<evidence type="ECO:0000259" key="2">
    <source>
        <dbReference type="PROSITE" id="PS51299"/>
    </source>
</evidence>
<evidence type="ECO:0000313" key="4">
    <source>
        <dbReference type="Proteomes" id="UP000054270"/>
    </source>
</evidence>
<dbReference type="InterPro" id="IPR003163">
    <property type="entry name" value="Tscrpt_reg_HTH_APSES-type"/>
</dbReference>